<comment type="caution">
    <text evidence="4">The sequence shown here is derived from an EMBL/GenBank/DDBJ whole genome shotgun (WGS) entry which is preliminary data.</text>
</comment>
<evidence type="ECO:0000256" key="1">
    <source>
        <dbReference type="PIRSR" id="PIRSR620023-1"/>
    </source>
</evidence>
<dbReference type="STRING" id="47879.AXG94_23795"/>
<dbReference type="NCBIfam" id="TIGR03590">
    <property type="entry name" value="PseG"/>
    <property type="match status" value="1"/>
</dbReference>
<evidence type="ECO:0000256" key="2">
    <source>
        <dbReference type="PIRSR" id="PIRSR620023-2"/>
    </source>
</evidence>
<feature type="active site" description="Proton acceptor" evidence="1">
    <location>
        <position position="17"/>
    </location>
</feature>
<dbReference type="RefSeq" id="WP_055135270.1">
    <property type="nucleotide sequence ID" value="NZ_CP014262.1"/>
</dbReference>
<protein>
    <recommendedName>
        <fullName evidence="3">Glycosyl transferase family 28 C-terminal domain-containing protein</fullName>
    </recommendedName>
</protein>
<dbReference type="GeneID" id="55648050"/>
<dbReference type="InterPro" id="IPR020023">
    <property type="entry name" value="PseG"/>
</dbReference>
<dbReference type="OrthoDB" id="9788924at2"/>
<dbReference type="GO" id="GO:0016758">
    <property type="term" value="F:hexosyltransferase activity"/>
    <property type="evidence" value="ECO:0007669"/>
    <property type="project" value="InterPro"/>
</dbReference>
<name>A0A3M3E9K4_9PSED</name>
<feature type="domain" description="Glycosyl transferase family 28 C-terminal" evidence="3">
    <location>
        <begin position="197"/>
        <end position="346"/>
    </location>
</feature>
<dbReference type="Proteomes" id="UP000270661">
    <property type="component" value="Unassembled WGS sequence"/>
</dbReference>
<sequence>MKVVFRTDASLQMGSGHVMRCLTLAEALKAEGAECYFICRELPGNLLHIIRGKGFNAHGLMTDGSSAPSLQIADKPLYHDWLGVTQDLDAEQCSCLLDILQPDWLVVDHYALDIAWELKLKRKGVKLLVIDDLVNRAHASDVLLDQTLGREAGDYFSLVPSRCAVLCGSRYALLQPDFRRLRVSSLIRRAQHRLENVLITLGGVDKDNMTRQVLEGLKLSALPKSCRVTIVMGATAPWLEDIQQLANMLPWHTEVKVNVSNMAQLMADSDLSIGAAGSTSWERCCLGVPTIMVVLADNQRFAAAQLARANAVLMISLDGDVVSQLARAVDNVVNDPALLKSLSESSKQVTDGGGCELLIKKITEVSRVDGY</sequence>
<accession>A0A3M3E9K4</accession>
<keyword evidence="5" id="KW-1185">Reference proteome</keyword>
<feature type="binding site" evidence="2">
    <location>
        <position position="282"/>
    </location>
    <ligand>
        <name>substrate</name>
    </ligand>
</feature>
<dbReference type="AlphaFoldDB" id="A0A3M3E9K4"/>
<dbReference type="InterPro" id="IPR007235">
    <property type="entry name" value="Glyco_trans_28_C"/>
</dbReference>
<proteinExistence type="predicted"/>
<organism evidence="4 5">
    <name type="scientific">Pseudomonas corrugata</name>
    <dbReference type="NCBI Taxonomy" id="47879"/>
    <lineage>
        <taxon>Bacteria</taxon>
        <taxon>Pseudomonadati</taxon>
        <taxon>Pseudomonadota</taxon>
        <taxon>Gammaproteobacteria</taxon>
        <taxon>Pseudomonadales</taxon>
        <taxon>Pseudomonadaceae</taxon>
        <taxon>Pseudomonas</taxon>
    </lineage>
</organism>
<dbReference type="EMBL" id="RBOJ01000092">
    <property type="protein sequence ID" value="RMM46208.1"/>
    <property type="molecule type" value="Genomic_DNA"/>
</dbReference>
<dbReference type="Gene3D" id="3.40.50.11190">
    <property type="match status" value="1"/>
</dbReference>
<dbReference type="PANTHER" id="PTHR21015:SF22">
    <property type="entry name" value="GLYCOSYLTRANSFERASE"/>
    <property type="match status" value="1"/>
</dbReference>
<dbReference type="SUPFAM" id="SSF53756">
    <property type="entry name" value="UDP-Glycosyltransferase/glycogen phosphorylase"/>
    <property type="match status" value="1"/>
</dbReference>
<evidence type="ECO:0000313" key="4">
    <source>
        <dbReference type="EMBL" id="RMM46208.1"/>
    </source>
</evidence>
<dbReference type="Pfam" id="PF04101">
    <property type="entry name" value="Glyco_tran_28_C"/>
    <property type="match status" value="1"/>
</dbReference>
<evidence type="ECO:0000259" key="3">
    <source>
        <dbReference type="Pfam" id="PF04101"/>
    </source>
</evidence>
<dbReference type="Gene3D" id="3.40.50.2000">
    <property type="entry name" value="Glycogen Phosphorylase B"/>
    <property type="match status" value="1"/>
</dbReference>
<dbReference type="PANTHER" id="PTHR21015">
    <property type="entry name" value="UDP-N-ACETYLGLUCOSAMINE--N-ACETYLMURAMYL-(PENTAPEPTIDE) PYROPHOSPHORYL-UNDECAPRENOL N-ACETYLGLUCOSAMINE TRANSFERASE 1"/>
    <property type="match status" value="1"/>
</dbReference>
<reference evidence="4 5" key="1">
    <citation type="submission" date="2018-08" db="EMBL/GenBank/DDBJ databases">
        <title>Recombination of ecologically and evolutionarily significant loci maintains genetic cohesion in the Pseudomonas syringae species complex.</title>
        <authorList>
            <person name="Dillon M."/>
            <person name="Thakur S."/>
            <person name="Almeida R.N.D."/>
            <person name="Weir B.S."/>
            <person name="Guttman D.S."/>
        </authorList>
    </citation>
    <scope>NUCLEOTIDE SEQUENCE [LARGE SCALE GENOMIC DNA]</scope>
    <source>
        <strain evidence="4 5">NCPPB2445</strain>
    </source>
</reference>
<evidence type="ECO:0000313" key="5">
    <source>
        <dbReference type="Proteomes" id="UP000270661"/>
    </source>
</evidence>
<gene>
    <name evidence="4" type="ORF">ALQ77_00935</name>
</gene>